<protein>
    <submittedName>
        <fullName evidence="3">Uncharacterized protein</fullName>
    </submittedName>
</protein>
<organism evidence="3 4">
    <name type="scientific">Peronospora matthiolae</name>
    <dbReference type="NCBI Taxonomy" id="2874970"/>
    <lineage>
        <taxon>Eukaryota</taxon>
        <taxon>Sar</taxon>
        <taxon>Stramenopiles</taxon>
        <taxon>Oomycota</taxon>
        <taxon>Peronosporomycetes</taxon>
        <taxon>Peronosporales</taxon>
        <taxon>Peronosporaceae</taxon>
        <taxon>Peronospora</taxon>
    </lineage>
</organism>
<dbReference type="PANTHER" id="PTHR14255:SF3">
    <property type="entry name" value="SULFITE EXPORTER TAUE_SAFE FAMILY PROTEIN 5-RELATED"/>
    <property type="match status" value="1"/>
</dbReference>
<feature type="transmembrane region" description="Helical" evidence="1">
    <location>
        <begin position="261"/>
        <end position="279"/>
    </location>
</feature>
<evidence type="ECO:0000256" key="1">
    <source>
        <dbReference type="SAM" id="Phobius"/>
    </source>
</evidence>
<dbReference type="PANTHER" id="PTHR14255">
    <property type="entry name" value="CEREBLON"/>
    <property type="match status" value="1"/>
</dbReference>
<feature type="transmembrane region" description="Helical" evidence="1">
    <location>
        <begin position="230"/>
        <end position="249"/>
    </location>
</feature>
<feature type="signal peptide" evidence="2">
    <location>
        <begin position="1"/>
        <end position="23"/>
    </location>
</feature>
<dbReference type="EMBL" id="CAKLBY020000258">
    <property type="protein sequence ID" value="CAK7940468.1"/>
    <property type="molecule type" value="Genomic_DNA"/>
</dbReference>
<keyword evidence="1" id="KW-0472">Membrane</keyword>
<feature type="chain" id="PRO_5043954130" evidence="2">
    <location>
        <begin position="24"/>
        <end position="439"/>
    </location>
</feature>
<gene>
    <name evidence="3" type="ORF">PM001_LOCUS25618</name>
</gene>
<reference evidence="3" key="1">
    <citation type="submission" date="2024-01" db="EMBL/GenBank/DDBJ databases">
        <authorList>
            <person name="Webb A."/>
        </authorList>
    </citation>
    <scope>NUCLEOTIDE SEQUENCE</scope>
    <source>
        <strain evidence="3">Pm1</strain>
    </source>
</reference>
<keyword evidence="1" id="KW-1133">Transmembrane helix</keyword>
<name>A0AAV1V4R4_9STRA</name>
<sequence>MCRLKSLVQKVVVLALAVVAVSAQPLDGEENPVRFGPISTFPPEDVPYKTHQVLQSAEKLYELLGLLLAALVMLIASGTTIEGGAVLDAVFILVLKLGPNEAIPLASVTVFGGAVCDFCLNFLRKTVNSNDALIDWDFVLMVQPMLLMGTVFGASITSWFSTWLFLVALIVYLAYIGKNVFKKARTVGHEEGWSCCSRSGSMSLLGAPSLQSQSGGDDLLSSARIPWRKVGTNFGLFAATVLLTALQGGKYFPSPLGIPPTSIFSLLVSMLPFFFLSVVSHYQMKGVVATYQRQQDPRFILAPNEVQWSMDTIRKLPLHLLGIGAAGGAFGVGSEEAMSRLLRGVNFTPAAVSSMAATAVFFVSGMASFSFFLWGKLDLNLAKFLMPLGFMMTLLGRLCLSKLARESSSRMLLLVAIIAALVVSVVPLSFMVLQRLFGF</sequence>
<feature type="transmembrane region" description="Helical" evidence="1">
    <location>
        <begin position="350"/>
        <end position="375"/>
    </location>
</feature>
<proteinExistence type="predicted"/>
<evidence type="ECO:0000313" key="4">
    <source>
        <dbReference type="Proteomes" id="UP001162060"/>
    </source>
</evidence>
<feature type="transmembrane region" description="Helical" evidence="1">
    <location>
        <begin position="102"/>
        <end position="123"/>
    </location>
</feature>
<dbReference type="GO" id="GO:0016567">
    <property type="term" value="P:protein ubiquitination"/>
    <property type="evidence" value="ECO:0007669"/>
    <property type="project" value="TreeGrafter"/>
</dbReference>
<comment type="caution">
    <text evidence="3">The sequence shown here is derived from an EMBL/GenBank/DDBJ whole genome shotgun (WGS) entry which is preliminary data.</text>
</comment>
<feature type="transmembrane region" description="Helical" evidence="1">
    <location>
        <begin position="381"/>
        <end position="400"/>
    </location>
</feature>
<feature type="transmembrane region" description="Helical" evidence="1">
    <location>
        <begin position="412"/>
        <end position="433"/>
    </location>
</feature>
<dbReference type="GO" id="GO:0031464">
    <property type="term" value="C:Cul4A-RING E3 ubiquitin ligase complex"/>
    <property type="evidence" value="ECO:0007669"/>
    <property type="project" value="TreeGrafter"/>
</dbReference>
<accession>A0AAV1V4R4</accession>
<dbReference type="Proteomes" id="UP001162060">
    <property type="component" value="Unassembled WGS sequence"/>
</dbReference>
<feature type="transmembrane region" description="Helical" evidence="1">
    <location>
        <begin position="146"/>
        <end position="175"/>
    </location>
</feature>
<keyword evidence="1" id="KW-0812">Transmembrane</keyword>
<feature type="transmembrane region" description="Helical" evidence="1">
    <location>
        <begin position="63"/>
        <end position="95"/>
    </location>
</feature>
<keyword evidence="2" id="KW-0732">Signal</keyword>
<evidence type="ECO:0000256" key="2">
    <source>
        <dbReference type="SAM" id="SignalP"/>
    </source>
</evidence>
<evidence type="ECO:0000313" key="3">
    <source>
        <dbReference type="EMBL" id="CAK7940468.1"/>
    </source>
</evidence>
<dbReference type="AlphaFoldDB" id="A0AAV1V4R4"/>